<evidence type="ECO:0000313" key="4">
    <source>
        <dbReference type="EMBL" id="WZF88408.1"/>
    </source>
</evidence>
<gene>
    <name evidence="4" type="ORF">NLK58_19195</name>
</gene>
<name>A0ABZ2W104_9GAMM</name>
<comment type="catalytic activity">
    <reaction evidence="2">
        <text>2 GTP = 3',3'-c-di-GMP + 2 diphosphate</text>
        <dbReference type="Rhea" id="RHEA:24898"/>
        <dbReference type="ChEBI" id="CHEBI:33019"/>
        <dbReference type="ChEBI" id="CHEBI:37565"/>
        <dbReference type="ChEBI" id="CHEBI:58805"/>
        <dbReference type="EC" id="2.7.7.65"/>
    </reaction>
</comment>
<evidence type="ECO:0000256" key="1">
    <source>
        <dbReference type="ARBA" id="ARBA00012528"/>
    </source>
</evidence>
<proteinExistence type="predicted"/>
<keyword evidence="5" id="KW-1185">Reference proteome</keyword>
<keyword evidence="4" id="KW-0808">Transferase</keyword>
<dbReference type="GO" id="GO:0052621">
    <property type="term" value="F:diguanylate cyclase activity"/>
    <property type="evidence" value="ECO:0007669"/>
    <property type="project" value="UniProtKB-EC"/>
</dbReference>
<evidence type="ECO:0000256" key="2">
    <source>
        <dbReference type="ARBA" id="ARBA00034247"/>
    </source>
</evidence>
<dbReference type="PANTHER" id="PTHR45138:SF9">
    <property type="entry name" value="DIGUANYLATE CYCLASE DGCM-RELATED"/>
    <property type="match status" value="1"/>
</dbReference>
<organism evidence="4 5">
    <name type="scientific">Marinobacter metalliresistant</name>
    <dbReference type="NCBI Taxonomy" id="2961995"/>
    <lineage>
        <taxon>Bacteria</taxon>
        <taxon>Pseudomonadati</taxon>
        <taxon>Pseudomonadota</taxon>
        <taxon>Gammaproteobacteria</taxon>
        <taxon>Pseudomonadales</taxon>
        <taxon>Marinobacteraceae</taxon>
        <taxon>Marinobacter</taxon>
    </lineage>
</organism>
<evidence type="ECO:0000259" key="3">
    <source>
        <dbReference type="Pfam" id="PF00990"/>
    </source>
</evidence>
<dbReference type="Pfam" id="PF00990">
    <property type="entry name" value="GGDEF"/>
    <property type="match status" value="1"/>
</dbReference>
<dbReference type="EMBL" id="CP101118">
    <property type="protein sequence ID" value="WZF88408.1"/>
    <property type="molecule type" value="Genomic_DNA"/>
</dbReference>
<sequence length="163" mass="18361">MTFPLNEVEPADIHLLTGMLDTMADHVFSLRAEAGRYRLIYCNKAMDRFMNQADAMLCGRFLDEIVPDRDLYQRIADNYARARIAGHMIRYEETTEGFDSAPLTIFETSISPLTIRFSSGLATAPEHGFSPDELIDAADNALYRAKASGRDQLQMPGQPEPRQ</sequence>
<accession>A0ABZ2W104</accession>
<dbReference type="InterPro" id="IPR050469">
    <property type="entry name" value="Diguanylate_Cyclase"/>
</dbReference>
<dbReference type="InterPro" id="IPR035965">
    <property type="entry name" value="PAS-like_dom_sf"/>
</dbReference>
<dbReference type="Gene3D" id="3.30.70.270">
    <property type="match status" value="1"/>
</dbReference>
<dbReference type="PANTHER" id="PTHR45138">
    <property type="entry name" value="REGULATORY COMPONENTS OF SENSORY TRANSDUCTION SYSTEM"/>
    <property type="match status" value="1"/>
</dbReference>
<dbReference type="SUPFAM" id="SSF55785">
    <property type="entry name" value="PYP-like sensor domain (PAS domain)"/>
    <property type="match status" value="1"/>
</dbReference>
<dbReference type="RefSeq" id="WP_341581502.1">
    <property type="nucleotide sequence ID" value="NZ_CP101118.1"/>
</dbReference>
<dbReference type="InterPro" id="IPR029787">
    <property type="entry name" value="Nucleotide_cyclase"/>
</dbReference>
<feature type="domain" description="GGDEF" evidence="3">
    <location>
        <begin position="106"/>
        <end position="152"/>
    </location>
</feature>
<dbReference type="EC" id="2.7.7.65" evidence="1"/>
<evidence type="ECO:0000313" key="5">
    <source>
        <dbReference type="Proteomes" id="UP001475781"/>
    </source>
</evidence>
<dbReference type="SUPFAM" id="SSF55073">
    <property type="entry name" value="Nucleotide cyclase"/>
    <property type="match status" value="1"/>
</dbReference>
<keyword evidence="4" id="KW-0548">Nucleotidyltransferase</keyword>
<dbReference type="InterPro" id="IPR000160">
    <property type="entry name" value="GGDEF_dom"/>
</dbReference>
<dbReference type="Proteomes" id="UP001475781">
    <property type="component" value="Chromosome"/>
</dbReference>
<dbReference type="InterPro" id="IPR043128">
    <property type="entry name" value="Rev_trsase/Diguanyl_cyclase"/>
</dbReference>
<reference evidence="4 5" key="1">
    <citation type="submission" date="2022-07" db="EMBL/GenBank/DDBJ databases">
        <title>A copper resistant bacterium isolated from sediment samples of deep sea hydrothermal areas.</title>
        <authorList>
            <person name="Zeng X."/>
        </authorList>
    </citation>
    <scope>NUCLEOTIDE SEQUENCE [LARGE SCALE GENOMIC DNA]</scope>
    <source>
        <strain evidence="5">CuT 6</strain>
    </source>
</reference>
<protein>
    <recommendedName>
        <fullName evidence="1">diguanylate cyclase</fullName>
        <ecNumber evidence="1">2.7.7.65</ecNumber>
    </recommendedName>
</protein>